<reference evidence="1" key="2">
    <citation type="submission" date="2022-01" db="EMBL/GenBank/DDBJ databases">
        <authorList>
            <person name="Yamashiro T."/>
            <person name="Shiraishi A."/>
            <person name="Satake H."/>
            <person name="Nakayama K."/>
        </authorList>
    </citation>
    <scope>NUCLEOTIDE SEQUENCE</scope>
</reference>
<protein>
    <submittedName>
        <fullName evidence="1">Uncharacterized protein</fullName>
    </submittedName>
</protein>
<dbReference type="Proteomes" id="UP001151760">
    <property type="component" value="Unassembled WGS sequence"/>
</dbReference>
<sequence>MRDKVLVRSGLSFVWFNEECDPIFRRVDDNAEMSIYDFMTLPSWSDAKIAEESHHLSLLLLERVPSHTTVLTTEGAIIPLPTLDEIVASLPDSRTDETNLADLCTEIEDSLKRDEGVSTRVVSAFTLRLGKRLGAPPSIVVVSASEPSHVGTSAPASTSGCSLSLGGVIASGRVRKSGAEYDQIPDDDFGTATRGEEIDLTLFPLAPGPYHMSYLYEGVSSPLYTREEWNGPHAPERSILCKDIFKDSDVCRKALDRTITPAELRRTESLLPLELSNRVNVLSALLVSHGYELNSRYANLVSSKANLQEKFDKKKGDVKLLRSEVTSLDKELTQTDAKLSEQALTVRDLHNELVLEKSKSQEYKDVMGGLREEVTQFVGSGVESLVRKLLSSDEFYAALARVASLGINYGVDRGLRMGRTDAEFEADVQKVSNFHVGVKVDFDKALDDFPTTPFPFLRKIVAASEGSLFDVAQMLPDKFVRSAT</sequence>
<proteinExistence type="predicted"/>
<comment type="caution">
    <text evidence="1">The sequence shown here is derived from an EMBL/GenBank/DDBJ whole genome shotgun (WGS) entry which is preliminary data.</text>
</comment>
<accession>A0ABQ5BE27</accession>
<dbReference type="EMBL" id="BQNB010013097">
    <property type="protein sequence ID" value="GJT11806.1"/>
    <property type="molecule type" value="Genomic_DNA"/>
</dbReference>
<keyword evidence="2" id="KW-1185">Reference proteome</keyword>
<organism evidence="1 2">
    <name type="scientific">Tanacetum coccineum</name>
    <dbReference type="NCBI Taxonomy" id="301880"/>
    <lineage>
        <taxon>Eukaryota</taxon>
        <taxon>Viridiplantae</taxon>
        <taxon>Streptophyta</taxon>
        <taxon>Embryophyta</taxon>
        <taxon>Tracheophyta</taxon>
        <taxon>Spermatophyta</taxon>
        <taxon>Magnoliopsida</taxon>
        <taxon>eudicotyledons</taxon>
        <taxon>Gunneridae</taxon>
        <taxon>Pentapetalae</taxon>
        <taxon>asterids</taxon>
        <taxon>campanulids</taxon>
        <taxon>Asterales</taxon>
        <taxon>Asteraceae</taxon>
        <taxon>Asteroideae</taxon>
        <taxon>Anthemideae</taxon>
        <taxon>Anthemidinae</taxon>
        <taxon>Tanacetum</taxon>
    </lineage>
</organism>
<evidence type="ECO:0000313" key="2">
    <source>
        <dbReference type="Proteomes" id="UP001151760"/>
    </source>
</evidence>
<evidence type="ECO:0000313" key="1">
    <source>
        <dbReference type="EMBL" id="GJT11806.1"/>
    </source>
</evidence>
<gene>
    <name evidence="1" type="ORF">Tco_0858848</name>
</gene>
<name>A0ABQ5BE27_9ASTR</name>
<reference evidence="1" key="1">
    <citation type="journal article" date="2022" name="Int. J. Mol. Sci.">
        <title>Draft Genome of Tanacetum Coccineum: Genomic Comparison of Closely Related Tanacetum-Family Plants.</title>
        <authorList>
            <person name="Yamashiro T."/>
            <person name="Shiraishi A."/>
            <person name="Nakayama K."/>
            <person name="Satake H."/>
        </authorList>
    </citation>
    <scope>NUCLEOTIDE SEQUENCE</scope>
</reference>